<keyword evidence="3" id="KW-1185">Reference proteome</keyword>
<dbReference type="Proteomes" id="UP000054805">
    <property type="component" value="Unassembled WGS sequence"/>
</dbReference>
<evidence type="ECO:0000259" key="1">
    <source>
        <dbReference type="Pfam" id="PF17919"/>
    </source>
</evidence>
<proteinExistence type="predicted"/>
<organism evidence="2 3">
    <name type="scientific">Trichinella pseudospiralis</name>
    <name type="common">Parasitic roundworm</name>
    <dbReference type="NCBI Taxonomy" id="6337"/>
    <lineage>
        <taxon>Eukaryota</taxon>
        <taxon>Metazoa</taxon>
        <taxon>Ecdysozoa</taxon>
        <taxon>Nematoda</taxon>
        <taxon>Enoplea</taxon>
        <taxon>Dorylaimia</taxon>
        <taxon>Trichinellida</taxon>
        <taxon>Trichinellidae</taxon>
        <taxon>Trichinella</taxon>
    </lineage>
</organism>
<dbReference type="Pfam" id="PF17919">
    <property type="entry name" value="RT_RNaseH_2"/>
    <property type="match status" value="1"/>
</dbReference>
<name>A0A0V1JG12_TRIPS</name>
<dbReference type="InterPro" id="IPR041577">
    <property type="entry name" value="RT_RNaseH_2"/>
</dbReference>
<comment type="caution">
    <text evidence="2">The sequence shown here is derived from an EMBL/GenBank/DDBJ whole genome shotgun (WGS) entry which is preliminary data.</text>
</comment>
<gene>
    <name evidence="2" type="primary">POL</name>
    <name evidence="2" type="ORF">T4B_14978</name>
</gene>
<evidence type="ECO:0000313" key="3">
    <source>
        <dbReference type="Proteomes" id="UP000054805"/>
    </source>
</evidence>
<dbReference type="AlphaFoldDB" id="A0A0V1JG12"/>
<reference evidence="2 3" key="1">
    <citation type="submission" date="2015-01" db="EMBL/GenBank/DDBJ databases">
        <title>Evolution of Trichinella species and genotypes.</title>
        <authorList>
            <person name="Korhonen P.K."/>
            <person name="Edoardo P."/>
            <person name="Giuseppe L.R."/>
            <person name="Gasser R.B."/>
        </authorList>
    </citation>
    <scope>NUCLEOTIDE SEQUENCE [LARGE SCALE GENOMIC DNA]</scope>
    <source>
        <strain evidence="2">ISS588</strain>
    </source>
</reference>
<protein>
    <submittedName>
        <fullName evidence="2">Retrovirus-related Pol polyprotein from transposon</fullName>
    </submittedName>
</protein>
<accession>A0A0V1JG12</accession>
<feature type="domain" description="Reverse transcriptase/retrotransposon-derived protein RNase H-like" evidence="1">
    <location>
        <begin position="2"/>
        <end position="72"/>
    </location>
</feature>
<dbReference type="EMBL" id="JYDS01000007">
    <property type="protein sequence ID" value="KRZ33812.1"/>
    <property type="molecule type" value="Genomic_DNA"/>
</dbReference>
<evidence type="ECO:0000313" key="2">
    <source>
        <dbReference type="EMBL" id="KRZ33812.1"/>
    </source>
</evidence>
<dbReference type="InterPro" id="IPR043502">
    <property type="entry name" value="DNA/RNA_pol_sf"/>
</dbReference>
<sequence length="87" mass="9583">MLKTSLISSLILAYLDFEPMFIIDVDAIRDSLGAALSQNIDGSAQMVSYASRSLTKAEGGYCITRREMLVFWVTVNLGHTSVECIFS</sequence>
<dbReference type="SUPFAM" id="SSF56672">
    <property type="entry name" value="DNA/RNA polymerases"/>
    <property type="match status" value="1"/>
</dbReference>